<dbReference type="EMBL" id="CAJNOQ010007560">
    <property type="protein sequence ID" value="CAF1172259.1"/>
    <property type="molecule type" value="Genomic_DNA"/>
</dbReference>
<dbReference type="Gene3D" id="1.25.40.10">
    <property type="entry name" value="Tetratricopeptide repeat domain"/>
    <property type="match status" value="1"/>
</dbReference>
<dbReference type="Gene3D" id="3.90.176.10">
    <property type="entry name" value="Toxin ADP-ribosyltransferase, Chain A, domain 1"/>
    <property type="match status" value="1"/>
</dbReference>
<evidence type="ECO:0000313" key="4">
    <source>
        <dbReference type="EMBL" id="CAF0851243.1"/>
    </source>
</evidence>
<dbReference type="SMART" id="SM00028">
    <property type="entry name" value="TPR"/>
    <property type="match status" value="2"/>
</dbReference>
<evidence type="ECO:0000313" key="8">
    <source>
        <dbReference type="Proteomes" id="UP000663829"/>
    </source>
</evidence>
<dbReference type="EMBL" id="CAJNOK010002242">
    <property type="protein sequence ID" value="CAF0851243.1"/>
    <property type="molecule type" value="Genomic_DNA"/>
</dbReference>
<dbReference type="EMBL" id="CAJOBA010002242">
    <property type="protein sequence ID" value="CAF3636411.1"/>
    <property type="molecule type" value="Genomic_DNA"/>
</dbReference>
<dbReference type="Proteomes" id="UP000677228">
    <property type="component" value="Unassembled WGS sequence"/>
</dbReference>
<accession>A0A814U6E5</accession>
<dbReference type="InterPro" id="IPR011990">
    <property type="entry name" value="TPR-like_helical_dom_sf"/>
</dbReference>
<organism evidence="5 8">
    <name type="scientific">Didymodactylos carnosus</name>
    <dbReference type="NCBI Taxonomy" id="1234261"/>
    <lineage>
        <taxon>Eukaryota</taxon>
        <taxon>Metazoa</taxon>
        <taxon>Spiralia</taxon>
        <taxon>Gnathifera</taxon>
        <taxon>Rotifera</taxon>
        <taxon>Eurotatoria</taxon>
        <taxon>Bdelloidea</taxon>
        <taxon>Philodinida</taxon>
        <taxon>Philodinidae</taxon>
        <taxon>Didymodactylos</taxon>
    </lineage>
</organism>
<evidence type="ECO:0000256" key="1">
    <source>
        <dbReference type="ARBA" id="ARBA00022737"/>
    </source>
</evidence>
<feature type="repeat" description="TPR" evidence="3">
    <location>
        <begin position="184"/>
        <end position="217"/>
    </location>
</feature>
<keyword evidence="8" id="KW-1185">Reference proteome</keyword>
<gene>
    <name evidence="5" type="ORF">GPM918_LOCUS22250</name>
    <name evidence="4" type="ORF">OVA965_LOCUS7154</name>
    <name evidence="7" type="ORF">SRO942_LOCUS22248</name>
    <name evidence="6" type="ORF">TMI583_LOCUS7150</name>
</gene>
<evidence type="ECO:0008006" key="9">
    <source>
        <dbReference type="Google" id="ProtNLM"/>
    </source>
</evidence>
<evidence type="ECO:0000313" key="7">
    <source>
        <dbReference type="EMBL" id="CAF3936191.1"/>
    </source>
</evidence>
<dbReference type="PANTHER" id="PTHR45641">
    <property type="entry name" value="TETRATRICOPEPTIDE REPEAT PROTEIN (AFU_ORTHOLOGUE AFUA_6G03870)"/>
    <property type="match status" value="1"/>
</dbReference>
<evidence type="ECO:0000313" key="5">
    <source>
        <dbReference type="EMBL" id="CAF1172259.1"/>
    </source>
</evidence>
<sequence>MFSIAELEQLQDAHDQYISFNSFLSTSKDRSVAEVFAGENITSTLIDIGINPDIAELTKPYASISHLSQIGNGDEKEVLFMLGAIFRVESMARQGGIWVLKLQLVNEDQHHLKELYRYRREELSDQTSLADLEPLLSEMNGFGMDKTSNVAKQEQVKYNLSTYLLRGGIQIIKTFFGSDTVWLAQPLTNLALAYCEVDAYQLAIEYLEKCLSIQYNNRCVGDTARICDTLQNLGLVYKKMENYDKALEKISESTLIREQNLTSQNQHLALAESYMITADLYLALKKYDLALEFG</sequence>
<dbReference type="Pfam" id="PF13181">
    <property type="entry name" value="TPR_8"/>
    <property type="match status" value="2"/>
</dbReference>
<feature type="repeat" description="TPR" evidence="3">
    <location>
        <begin position="227"/>
        <end position="260"/>
    </location>
</feature>
<dbReference type="EMBL" id="CAJOBC010007561">
    <property type="protein sequence ID" value="CAF3936191.1"/>
    <property type="molecule type" value="Genomic_DNA"/>
</dbReference>
<reference evidence="5" key="1">
    <citation type="submission" date="2021-02" db="EMBL/GenBank/DDBJ databases">
        <authorList>
            <person name="Nowell W R."/>
        </authorList>
    </citation>
    <scope>NUCLEOTIDE SEQUENCE</scope>
</reference>
<dbReference type="Proteomes" id="UP000682733">
    <property type="component" value="Unassembled WGS sequence"/>
</dbReference>
<dbReference type="InterPro" id="IPR019734">
    <property type="entry name" value="TPR_rpt"/>
</dbReference>
<evidence type="ECO:0000256" key="3">
    <source>
        <dbReference type="PROSITE-ProRule" id="PRU00339"/>
    </source>
</evidence>
<dbReference type="Proteomes" id="UP000663829">
    <property type="component" value="Unassembled WGS sequence"/>
</dbReference>
<dbReference type="SUPFAM" id="SSF48452">
    <property type="entry name" value="TPR-like"/>
    <property type="match status" value="1"/>
</dbReference>
<dbReference type="AlphaFoldDB" id="A0A814U6E5"/>
<keyword evidence="2 3" id="KW-0802">TPR repeat</keyword>
<dbReference type="PROSITE" id="PS50005">
    <property type="entry name" value="TPR"/>
    <property type="match status" value="2"/>
</dbReference>
<dbReference type="SUPFAM" id="SSF56399">
    <property type="entry name" value="ADP-ribosylation"/>
    <property type="match status" value="1"/>
</dbReference>
<evidence type="ECO:0000256" key="2">
    <source>
        <dbReference type="ARBA" id="ARBA00022803"/>
    </source>
</evidence>
<proteinExistence type="predicted"/>
<dbReference type="Proteomes" id="UP000681722">
    <property type="component" value="Unassembled WGS sequence"/>
</dbReference>
<keyword evidence="1" id="KW-0677">Repeat</keyword>
<dbReference type="PANTHER" id="PTHR45641:SF19">
    <property type="entry name" value="NEPHROCYSTIN-3"/>
    <property type="match status" value="1"/>
</dbReference>
<protein>
    <recommendedName>
        <fullName evidence="9">Tetratricopeptide repeat protein</fullName>
    </recommendedName>
</protein>
<evidence type="ECO:0000313" key="6">
    <source>
        <dbReference type="EMBL" id="CAF3636411.1"/>
    </source>
</evidence>
<name>A0A814U6E5_9BILA</name>
<comment type="caution">
    <text evidence="5">The sequence shown here is derived from an EMBL/GenBank/DDBJ whole genome shotgun (WGS) entry which is preliminary data.</text>
</comment>
<dbReference type="OrthoDB" id="10573785at2759"/>